<organism evidence="2 3">
    <name type="scientific">Cohnella lubricantis</name>
    <dbReference type="NCBI Taxonomy" id="2163172"/>
    <lineage>
        <taxon>Bacteria</taxon>
        <taxon>Bacillati</taxon>
        <taxon>Bacillota</taxon>
        <taxon>Bacilli</taxon>
        <taxon>Bacillales</taxon>
        <taxon>Paenibacillaceae</taxon>
        <taxon>Cohnella</taxon>
    </lineage>
</organism>
<dbReference type="AlphaFoldDB" id="A0A841T7A1"/>
<evidence type="ECO:0000256" key="1">
    <source>
        <dbReference type="SAM" id="Coils"/>
    </source>
</evidence>
<sequence>MNRDQLLAEFLSLSKQVSSLDFTLDEHLEELERIQDRQAELRRQYEQLAAQEQELIPSQVRAVVEEIISLESLNVDRMMTYKRELEQTGRDIQSAKRVKSLYESTYIQGSGYFIDSHK</sequence>
<dbReference type="RefSeq" id="WP_185178682.1">
    <property type="nucleotide sequence ID" value="NZ_CBCSEP010000003.1"/>
</dbReference>
<evidence type="ECO:0008006" key="4">
    <source>
        <dbReference type="Google" id="ProtNLM"/>
    </source>
</evidence>
<evidence type="ECO:0000313" key="3">
    <source>
        <dbReference type="Proteomes" id="UP000574133"/>
    </source>
</evidence>
<name>A0A841T7A1_9BACL</name>
<proteinExistence type="predicted"/>
<gene>
    <name evidence="2" type="ORF">H4Q31_08715</name>
</gene>
<dbReference type="Proteomes" id="UP000574133">
    <property type="component" value="Unassembled WGS sequence"/>
</dbReference>
<dbReference type="EMBL" id="JACJVN010000031">
    <property type="protein sequence ID" value="MBB6677403.1"/>
    <property type="molecule type" value="Genomic_DNA"/>
</dbReference>
<reference evidence="2 3" key="1">
    <citation type="submission" date="2020-08" db="EMBL/GenBank/DDBJ databases">
        <title>Cohnella phylogeny.</title>
        <authorList>
            <person name="Dunlap C."/>
        </authorList>
    </citation>
    <scope>NUCLEOTIDE SEQUENCE [LARGE SCALE GENOMIC DNA]</scope>
    <source>
        <strain evidence="2 3">DSM 103658</strain>
    </source>
</reference>
<feature type="coiled-coil region" evidence="1">
    <location>
        <begin position="24"/>
        <end position="54"/>
    </location>
</feature>
<keyword evidence="1" id="KW-0175">Coiled coil</keyword>
<evidence type="ECO:0000313" key="2">
    <source>
        <dbReference type="EMBL" id="MBB6677403.1"/>
    </source>
</evidence>
<keyword evidence="3" id="KW-1185">Reference proteome</keyword>
<protein>
    <recommendedName>
        <fullName evidence="4">Flagellar protein FliT</fullName>
    </recommendedName>
</protein>
<comment type="caution">
    <text evidence="2">The sequence shown here is derived from an EMBL/GenBank/DDBJ whole genome shotgun (WGS) entry which is preliminary data.</text>
</comment>
<accession>A0A841T7A1</accession>